<proteinExistence type="predicted"/>
<evidence type="ECO:0000313" key="3">
    <source>
        <dbReference type="Proteomes" id="UP000241010"/>
    </source>
</evidence>
<reference evidence="2 3" key="1">
    <citation type="submission" date="2018-03" db="EMBL/GenBank/DDBJ databases">
        <title>Cereibacter changlensis.</title>
        <authorList>
            <person name="Meyer T.E."/>
            <person name="Miller S."/>
            <person name="Lodha T."/>
            <person name="Gandham S."/>
            <person name="Chintalapati S."/>
            <person name="Chintalapati V.R."/>
        </authorList>
    </citation>
    <scope>NUCLEOTIDE SEQUENCE [LARGE SCALE GENOMIC DNA]</scope>
    <source>
        <strain evidence="2 3">JA139</strain>
    </source>
</reference>
<keyword evidence="3" id="KW-1185">Reference proteome</keyword>
<dbReference type="InterPro" id="IPR036397">
    <property type="entry name" value="RNaseH_sf"/>
</dbReference>
<dbReference type="EMBL" id="PZKG01000223">
    <property type="protein sequence ID" value="PTE19576.1"/>
    <property type="molecule type" value="Genomic_DNA"/>
</dbReference>
<dbReference type="OrthoDB" id="2370461at2"/>
<dbReference type="GO" id="GO:0003676">
    <property type="term" value="F:nucleic acid binding"/>
    <property type="evidence" value="ECO:0007669"/>
    <property type="project" value="InterPro"/>
</dbReference>
<name>A0A2T4JNV8_9RHOB</name>
<gene>
    <name evidence="2" type="ORF">C5F48_22170</name>
</gene>
<feature type="domain" description="Integrase catalytic" evidence="1">
    <location>
        <begin position="156"/>
        <end position="338"/>
    </location>
</feature>
<comment type="caution">
    <text evidence="2">The sequence shown here is derived from an EMBL/GenBank/DDBJ whole genome shotgun (WGS) entry which is preliminary data.</text>
</comment>
<evidence type="ECO:0000313" key="2">
    <source>
        <dbReference type="EMBL" id="PTE19576.1"/>
    </source>
</evidence>
<dbReference type="Proteomes" id="UP000241010">
    <property type="component" value="Unassembled WGS sequence"/>
</dbReference>
<organism evidence="2 3">
    <name type="scientific">Cereibacter changlensis JA139</name>
    <dbReference type="NCBI Taxonomy" id="1188249"/>
    <lineage>
        <taxon>Bacteria</taxon>
        <taxon>Pseudomonadati</taxon>
        <taxon>Pseudomonadota</taxon>
        <taxon>Alphaproteobacteria</taxon>
        <taxon>Rhodobacterales</taxon>
        <taxon>Paracoccaceae</taxon>
        <taxon>Cereibacter</taxon>
    </lineage>
</organism>
<dbReference type="RefSeq" id="WP_107665914.1">
    <property type="nucleotide sequence ID" value="NZ_PZKG01000223.1"/>
</dbReference>
<protein>
    <submittedName>
        <fullName evidence="2">Transposase</fullName>
    </submittedName>
</protein>
<dbReference type="InterPro" id="IPR012337">
    <property type="entry name" value="RNaseH-like_sf"/>
</dbReference>
<dbReference type="Gene3D" id="3.30.420.10">
    <property type="entry name" value="Ribonuclease H-like superfamily/Ribonuclease H"/>
    <property type="match status" value="1"/>
</dbReference>
<dbReference type="SUPFAM" id="SSF53098">
    <property type="entry name" value="Ribonuclease H-like"/>
    <property type="match status" value="1"/>
</dbReference>
<sequence>MASRTEVLCAVEGRYRAAARAERGKILDEFVALTGYHRKHAIRLLAHKPPVSKQRRGRRPTYGPEVRTALLALWNLSDRLCSKRLKEMIPLLLPAAVRHDVIDSSEELLTLLLTVSAATMDRLLSEARLAASSGRRRRAGMSSSIRRDVPIRTFNDWGNPQAGFIEADFVVHGGTSVAGSFVQTLVLTDIATGWTECVPVVTRSAPLVIEALRTAMELFPFPLKGFDFDNDGSFMNDQVVPWCRENRLIVTRSRAYKKNDQAWVEQKNGAIVRRLVGYGRLEGLGAVRALNRLYAASRRQVNLCQPSFKLMAKWRIGAKVRKTWDRPRTPAERLLERTDISPSVRERVIAWQAAADPVELMRLVRQAPGDLGRRIDRRGQHAASRDFSAQSPEATASTVKVIAGADAPEELHRRPYRRKKPVPVRLSRLDPFIGEIRVWLSMNPALTGLAIHERLASQHGPLVSSRTVQRLVRHVRTELLQSEIAAASQNLNDVAGSDRGERAVYPPGRPPA</sequence>
<dbReference type="InterPro" id="IPR001584">
    <property type="entry name" value="Integrase_cat-core"/>
</dbReference>
<evidence type="ECO:0000259" key="1">
    <source>
        <dbReference type="PROSITE" id="PS50994"/>
    </source>
</evidence>
<dbReference type="GO" id="GO:0015074">
    <property type="term" value="P:DNA integration"/>
    <property type="evidence" value="ECO:0007669"/>
    <property type="project" value="InterPro"/>
</dbReference>
<dbReference type="PROSITE" id="PS50994">
    <property type="entry name" value="INTEGRASE"/>
    <property type="match status" value="1"/>
</dbReference>
<dbReference type="AlphaFoldDB" id="A0A2T4JNV8"/>
<accession>A0A2T4JNV8</accession>